<dbReference type="OrthoDB" id="9808347at2"/>
<dbReference type="CDD" id="cd02252">
    <property type="entry name" value="nylC_like"/>
    <property type="match status" value="1"/>
</dbReference>
<evidence type="ECO:0000313" key="2">
    <source>
        <dbReference type="EMBL" id="RDE05273.1"/>
    </source>
</evidence>
<keyword evidence="3" id="KW-1185">Reference proteome</keyword>
<comment type="caution">
    <text evidence="2">The sequence shown here is derived from an EMBL/GenBank/DDBJ whole genome shotgun (WGS) entry which is preliminary data.</text>
</comment>
<reference evidence="2 3" key="1">
    <citation type="submission" date="2018-07" db="EMBL/GenBank/DDBJ databases">
        <title>a novel species of Sphingomonas isolated from the rhizosphere soil of Araceae plant.</title>
        <authorList>
            <person name="Zhiyong W."/>
            <person name="Qinglan Z."/>
            <person name="Zhiwei F."/>
            <person name="Ding X."/>
            <person name="Gejiao W."/>
            <person name="Shixue Z."/>
        </authorList>
    </citation>
    <scope>NUCLEOTIDE SEQUENCE [LARGE SCALE GENOMIC DNA]</scope>
    <source>
        <strain evidence="2 3">WZY 27</strain>
    </source>
</reference>
<accession>A0A369VTA6</accession>
<dbReference type="SUPFAM" id="SSF56266">
    <property type="entry name" value="DmpA/ArgJ-like"/>
    <property type="match status" value="1"/>
</dbReference>
<dbReference type="Pfam" id="PF03576">
    <property type="entry name" value="Peptidase_S58"/>
    <property type="match status" value="1"/>
</dbReference>
<name>A0A369VTA6_9SPHN</name>
<evidence type="ECO:0000256" key="1">
    <source>
        <dbReference type="ARBA" id="ARBA00007068"/>
    </source>
</evidence>
<protein>
    <submittedName>
        <fullName evidence="2">Peptidase S58 family protein</fullName>
    </submittedName>
</protein>
<dbReference type="Gene3D" id="3.60.70.12">
    <property type="entry name" value="L-amino peptidase D-ALA esterase/amidase"/>
    <property type="match status" value="1"/>
</dbReference>
<evidence type="ECO:0000313" key="3">
    <source>
        <dbReference type="Proteomes" id="UP000253918"/>
    </source>
</evidence>
<comment type="similarity">
    <text evidence="1">Belongs to the peptidase S58 family.</text>
</comment>
<dbReference type="GO" id="GO:0004177">
    <property type="term" value="F:aminopeptidase activity"/>
    <property type="evidence" value="ECO:0007669"/>
    <property type="project" value="TreeGrafter"/>
</dbReference>
<dbReference type="EMBL" id="QQNB01000002">
    <property type="protein sequence ID" value="RDE05273.1"/>
    <property type="molecule type" value="Genomic_DNA"/>
</dbReference>
<dbReference type="PANTHER" id="PTHR36512:SF3">
    <property type="entry name" value="BLR5678 PROTEIN"/>
    <property type="match status" value="1"/>
</dbReference>
<dbReference type="InterPro" id="IPR005321">
    <property type="entry name" value="Peptidase_S58_DmpA"/>
</dbReference>
<dbReference type="RefSeq" id="WP_114687344.1">
    <property type="nucleotide sequence ID" value="NZ_QQNB01000002.1"/>
</dbReference>
<dbReference type="AlphaFoldDB" id="A0A369VTA6"/>
<dbReference type="InterPro" id="IPR016117">
    <property type="entry name" value="ArgJ-like_dom_sf"/>
</dbReference>
<organism evidence="2 3">
    <name type="scientific">Sphingomonas aracearum</name>
    <dbReference type="NCBI Taxonomy" id="2283317"/>
    <lineage>
        <taxon>Bacteria</taxon>
        <taxon>Pseudomonadati</taxon>
        <taxon>Pseudomonadota</taxon>
        <taxon>Alphaproteobacteria</taxon>
        <taxon>Sphingomonadales</taxon>
        <taxon>Sphingomonadaceae</taxon>
        <taxon>Sphingomonas</taxon>
    </lineage>
</organism>
<dbReference type="Proteomes" id="UP000253918">
    <property type="component" value="Unassembled WGS sequence"/>
</dbReference>
<gene>
    <name evidence="2" type="ORF">DVW87_08350</name>
</gene>
<sequence length="324" mass="32931">MSPRPGPRNLLTDVPGLTVGHATDERVGTGVTVLRCAHPFVAAVDVRGGGPGVRETETLAPENLVPGVHAIVLTGGSVFGLAAADAVTARLSVQGTGLQLRPGSKHIPIVPAAVLHDLMNPGDKDWGEAPPYRALGVQALDAAAEQFALGAVGAGRGAQAGTAKGGIGSASLDLGDGIVVGALAAVNSIGSTLMPDGETFWAWPFERDDEFGGHRPGAVMPDLDPLADLGRLMPGAATTLAVVACNAALTKAEAKRVAIMAQDGMARAIRPIHTPFDGDLVFSLASGAVPLGERLPREVDVARIGTVAADCLARAIARGVFEAR</sequence>
<proteinExistence type="inferred from homology"/>
<dbReference type="PANTHER" id="PTHR36512">
    <property type="entry name" value="D-AMINOPEPTIDASE"/>
    <property type="match status" value="1"/>
</dbReference>